<proteinExistence type="inferred from homology"/>
<gene>
    <name evidence="10" type="ORF">VE01_08693</name>
</gene>
<evidence type="ECO:0000256" key="6">
    <source>
        <dbReference type="ARBA" id="ARBA00037968"/>
    </source>
</evidence>
<dbReference type="EMBL" id="KV460253">
    <property type="protein sequence ID" value="OBT93518.1"/>
    <property type="molecule type" value="Genomic_DNA"/>
</dbReference>
<feature type="domain" description="Major facilitator superfamily (MFS) profile" evidence="9">
    <location>
        <begin position="75"/>
        <end position="486"/>
    </location>
</feature>
<evidence type="ECO:0000259" key="9">
    <source>
        <dbReference type="PROSITE" id="PS50850"/>
    </source>
</evidence>
<dbReference type="GO" id="GO:0022857">
    <property type="term" value="F:transmembrane transporter activity"/>
    <property type="evidence" value="ECO:0007669"/>
    <property type="project" value="InterPro"/>
</dbReference>
<feature type="transmembrane region" description="Helical" evidence="8">
    <location>
        <begin position="340"/>
        <end position="360"/>
    </location>
</feature>
<dbReference type="GeneID" id="28842079"/>
<feature type="transmembrane region" description="Helical" evidence="8">
    <location>
        <begin position="167"/>
        <end position="189"/>
    </location>
</feature>
<keyword evidence="5 8" id="KW-0472">Membrane</keyword>
<sequence length="524" mass="57053">MTNASDAAGNEKMKAGNEKAMAGSETDTTSPASPTVRAEHEDDLDDAFKYLHDHANAESTSIDLVALRRKIDWRIVPIMFVCYVLQFVDKVVINYAAVMGINKDLALTKNNFTNVGSAFFIAYLIAEVPTGYILQKFPPGKWLGINVCLWGISCAASAGATNYHSLLAARIFLGMFEAAIAPCLMLISSQYYTKSEQAPRFAIWYSGLGFGQIIGGLISFAFQHVTNKHFKSWQAMFVFVGIATSLVGIATFFILPDSPMKAKWLSEPEKAALLKHVSINQTGIQNKNFKMRQALEVLADPQLWLLTICTICISVSSGVITTYSATLIQSFGFTPKRTALLNMPSGLVSIAAALIVGFGVRKSESRWAWLVLCCIPGMIGGGLMSFMPASNRAGLLAGIYLVNAITGTLTVIYQWTMANVSGHTKRSVAAALIAGSFSIGNIIGPQTFQARDAPRYYPAKIAVMATQAGGAVVAIVLFGYYVWANKQKDKRQAVEEGLSLSAGNEKILWENLTDKENPNFRYVY</sequence>
<feature type="transmembrane region" description="Helical" evidence="8">
    <location>
        <begin position="234"/>
        <end position="255"/>
    </location>
</feature>
<evidence type="ECO:0000256" key="7">
    <source>
        <dbReference type="SAM" id="MobiDB-lite"/>
    </source>
</evidence>
<dbReference type="GO" id="GO:0016020">
    <property type="term" value="C:membrane"/>
    <property type="evidence" value="ECO:0007669"/>
    <property type="project" value="UniProtKB-SubCell"/>
</dbReference>
<feature type="transmembrane region" description="Helical" evidence="8">
    <location>
        <begin position="393"/>
        <end position="415"/>
    </location>
</feature>
<dbReference type="InterPro" id="IPR020846">
    <property type="entry name" value="MFS_dom"/>
</dbReference>
<evidence type="ECO:0000313" key="10">
    <source>
        <dbReference type="EMBL" id="OBT93518.1"/>
    </source>
</evidence>
<keyword evidence="3 8" id="KW-0812">Transmembrane</keyword>
<feature type="transmembrane region" description="Helical" evidence="8">
    <location>
        <begin position="201"/>
        <end position="222"/>
    </location>
</feature>
<dbReference type="PANTHER" id="PTHR43791">
    <property type="entry name" value="PERMEASE-RELATED"/>
    <property type="match status" value="1"/>
</dbReference>
<feature type="region of interest" description="Disordered" evidence="7">
    <location>
        <begin position="1"/>
        <end position="38"/>
    </location>
</feature>
<evidence type="ECO:0000256" key="8">
    <source>
        <dbReference type="SAM" id="Phobius"/>
    </source>
</evidence>
<dbReference type="Gene3D" id="1.20.1250.20">
    <property type="entry name" value="MFS general substrate transporter like domains"/>
    <property type="match status" value="2"/>
</dbReference>
<feature type="transmembrane region" description="Helical" evidence="8">
    <location>
        <begin position="367"/>
        <end position="387"/>
    </location>
</feature>
<evidence type="ECO:0000256" key="2">
    <source>
        <dbReference type="ARBA" id="ARBA00022448"/>
    </source>
</evidence>
<accession>A0A1B8GCF0</accession>
<dbReference type="PROSITE" id="PS50850">
    <property type="entry name" value="MFS"/>
    <property type="match status" value="1"/>
</dbReference>
<dbReference type="RefSeq" id="XP_018127251.1">
    <property type="nucleotide sequence ID" value="XM_018278113.2"/>
</dbReference>
<organism evidence="10 11">
    <name type="scientific">Pseudogymnoascus verrucosus</name>
    <dbReference type="NCBI Taxonomy" id="342668"/>
    <lineage>
        <taxon>Eukaryota</taxon>
        <taxon>Fungi</taxon>
        <taxon>Dikarya</taxon>
        <taxon>Ascomycota</taxon>
        <taxon>Pezizomycotina</taxon>
        <taxon>Leotiomycetes</taxon>
        <taxon>Thelebolales</taxon>
        <taxon>Thelebolaceae</taxon>
        <taxon>Pseudogymnoascus</taxon>
    </lineage>
</organism>
<name>A0A1B8GCF0_9PEZI</name>
<feature type="transmembrane region" description="Helical" evidence="8">
    <location>
        <begin position="427"/>
        <end position="444"/>
    </location>
</feature>
<dbReference type="FunFam" id="1.20.1250.20:FF:000064">
    <property type="entry name" value="MFS allantoate transporter"/>
    <property type="match status" value="1"/>
</dbReference>
<evidence type="ECO:0000256" key="4">
    <source>
        <dbReference type="ARBA" id="ARBA00022989"/>
    </source>
</evidence>
<feature type="transmembrane region" description="Helical" evidence="8">
    <location>
        <begin position="117"/>
        <end position="135"/>
    </location>
</feature>
<dbReference type="Pfam" id="PF07690">
    <property type="entry name" value="MFS_1"/>
    <property type="match status" value="1"/>
</dbReference>
<feature type="transmembrane region" description="Helical" evidence="8">
    <location>
        <begin position="142"/>
        <end position="161"/>
    </location>
</feature>
<protein>
    <recommendedName>
        <fullName evidence="9">Major facilitator superfamily (MFS) profile domain-containing protein</fullName>
    </recommendedName>
</protein>
<evidence type="ECO:0000256" key="1">
    <source>
        <dbReference type="ARBA" id="ARBA00004141"/>
    </source>
</evidence>
<keyword evidence="2" id="KW-0813">Transport</keyword>
<dbReference type="InterPro" id="IPR036259">
    <property type="entry name" value="MFS_trans_sf"/>
</dbReference>
<dbReference type="Proteomes" id="UP000091956">
    <property type="component" value="Unassembled WGS sequence"/>
</dbReference>
<reference evidence="10 11" key="1">
    <citation type="submission" date="2016-03" db="EMBL/GenBank/DDBJ databases">
        <title>Comparative genomics of Pseudogymnoascus destructans, the fungus causing white-nose syndrome of bats.</title>
        <authorList>
            <person name="Palmer J.M."/>
            <person name="Drees K.P."/>
            <person name="Foster J.T."/>
            <person name="Lindner D.L."/>
        </authorList>
    </citation>
    <scope>NUCLEOTIDE SEQUENCE [LARGE SCALE GENOMIC DNA]</scope>
    <source>
        <strain evidence="10 11">UAMH 10579</strain>
    </source>
</reference>
<evidence type="ECO:0000256" key="3">
    <source>
        <dbReference type="ARBA" id="ARBA00022692"/>
    </source>
</evidence>
<dbReference type="SUPFAM" id="SSF103473">
    <property type="entry name" value="MFS general substrate transporter"/>
    <property type="match status" value="1"/>
</dbReference>
<reference evidence="11" key="2">
    <citation type="journal article" date="2018" name="Nat. Commun.">
        <title>Extreme sensitivity to ultraviolet light in the fungal pathogen causing white-nose syndrome of bats.</title>
        <authorList>
            <person name="Palmer J.M."/>
            <person name="Drees K.P."/>
            <person name="Foster J.T."/>
            <person name="Lindner D.L."/>
        </authorList>
    </citation>
    <scope>NUCLEOTIDE SEQUENCE [LARGE SCALE GENOMIC DNA]</scope>
    <source>
        <strain evidence="11">UAMH 10579</strain>
    </source>
</reference>
<dbReference type="AlphaFoldDB" id="A0A1B8GCF0"/>
<dbReference type="InterPro" id="IPR011701">
    <property type="entry name" value="MFS"/>
</dbReference>
<dbReference type="OrthoDB" id="6730379at2759"/>
<feature type="transmembrane region" description="Helical" evidence="8">
    <location>
        <begin position="464"/>
        <end position="483"/>
    </location>
</feature>
<evidence type="ECO:0000256" key="5">
    <source>
        <dbReference type="ARBA" id="ARBA00023136"/>
    </source>
</evidence>
<comment type="similarity">
    <text evidence="6">Belongs to the major facilitator superfamily. Allantoate permease family.</text>
</comment>
<feature type="transmembrane region" description="Helical" evidence="8">
    <location>
        <begin position="75"/>
        <end position="97"/>
    </location>
</feature>
<comment type="subcellular location">
    <subcellularLocation>
        <location evidence="1">Membrane</location>
        <topology evidence="1">Multi-pass membrane protein</topology>
    </subcellularLocation>
</comment>
<keyword evidence="11" id="KW-1185">Reference proteome</keyword>
<dbReference type="PANTHER" id="PTHR43791:SF40">
    <property type="entry name" value="THIAMINE PATHWAY TRANSPORTER THI73"/>
    <property type="match status" value="1"/>
</dbReference>
<keyword evidence="4 8" id="KW-1133">Transmembrane helix</keyword>
<evidence type="ECO:0000313" key="11">
    <source>
        <dbReference type="Proteomes" id="UP000091956"/>
    </source>
</evidence>
<feature type="transmembrane region" description="Helical" evidence="8">
    <location>
        <begin position="303"/>
        <end position="328"/>
    </location>
</feature>